<dbReference type="EMBL" id="CAEZVM010000072">
    <property type="protein sequence ID" value="CAB4639228.1"/>
    <property type="molecule type" value="Genomic_DNA"/>
</dbReference>
<name>A0A6J6JS44_9ZZZZ</name>
<protein>
    <submittedName>
        <fullName evidence="1">Unannotated protein</fullName>
    </submittedName>
</protein>
<reference evidence="1" key="1">
    <citation type="submission" date="2020-05" db="EMBL/GenBank/DDBJ databases">
        <authorList>
            <person name="Chiriac C."/>
            <person name="Salcher M."/>
            <person name="Ghai R."/>
            <person name="Kavagutti S V."/>
        </authorList>
    </citation>
    <scope>NUCLEOTIDE SEQUENCE</scope>
</reference>
<accession>A0A6J6JS44</accession>
<sequence length="147" mass="16119">MSDLNAIGTQDNWICWLCDKPVDPDTSVNSDLGPSVDSFAATRVKKGVAAIERIAHRQCNTMKGKIAPVVPWSKDLLVVDPSPIFETVERLRKKGGREIIARCPDERDANNASEWLLDRLGRLAPELEFTTVVSSGGGQYVLALKIS</sequence>
<proteinExistence type="predicted"/>
<organism evidence="1">
    <name type="scientific">freshwater metagenome</name>
    <dbReference type="NCBI Taxonomy" id="449393"/>
    <lineage>
        <taxon>unclassified sequences</taxon>
        <taxon>metagenomes</taxon>
        <taxon>ecological metagenomes</taxon>
    </lineage>
</organism>
<evidence type="ECO:0000313" key="1">
    <source>
        <dbReference type="EMBL" id="CAB4639228.1"/>
    </source>
</evidence>
<dbReference type="AlphaFoldDB" id="A0A6J6JS44"/>
<gene>
    <name evidence="1" type="ORF">UFOPK2032_01147</name>
</gene>